<evidence type="ECO:0000313" key="3">
    <source>
        <dbReference type="Proteomes" id="UP000477951"/>
    </source>
</evidence>
<gene>
    <name evidence="2" type="ORF">GOZ90_05990</name>
</gene>
<keyword evidence="1" id="KW-1133">Transmembrane helix</keyword>
<sequence>MSWVTGGAIYFILWWVTLFAVLPFGVRTQDEESDIVPGTVASAPAGFRFWRVMGTTTIVAAAIFFGWNFVSGYFGFSFSDLPHVMPDIR</sequence>
<accession>A0A6L6VBQ1</accession>
<evidence type="ECO:0000313" key="2">
    <source>
        <dbReference type="EMBL" id="MUZ72228.1"/>
    </source>
</evidence>
<dbReference type="Pfam" id="PF07330">
    <property type="entry name" value="DUF1467"/>
    <property type="match status" value="1"/>
</dbReference>
<proteinExistence type="predicted"/>
<evidence type="ECO:0000256" key="1">
    <source>
        <dbReference type="SAM" id="Phobius"/>
    </source>
</evidence>
<keyword evidence="1" id="KW-0812">Transmembrane</keyword>
<dbReference type="EMBL" id="WPHR01000003">
    <property type="protein sequence ID" value="MUZ72228.1"/>
    <property type="molecule type" value="Genomic_DNA"/>
</dbReference>
<reference evidence="2 3" key="1">
    <citation type="submission" date="2019-12" db="EMBL/GenBank/DDBJ databases">
        <title>Whole-genome sequencing of Allorhizobium vitis.</title>
        <authorList>
            <person name="Gan H.M."/>
            <person name="Szegedi E."/>
            <person name="Burr T."/>
            <person name="Savka M.A."/>
        </authorList>
    </citation>
    <scope>NUCLEOTIDE SEQUENCE [LARGE SCALE GENOMIC DNA]</scope>
    <source>
        <strain evidence="2 3">CG516</strain>
    </source>
</reference>
<organism evidence="2 3">
    <name type="scientific">Agrobacterium vitis</name>
    <name type="common">Rhizobium vitis</name>
    <dbReference type="NCBI Taxonomy" id="373"/>
    <lineage>
        <taxon>Bacteria</taxon>
        <taxon>Pseudomonadati</taxon>
        <taxon>Pseudomonadota</taxon>
        <taxon>Alphaproteobacteria</taxon>
        <taxon>Hyphomicrobiales</taxon>
        <taxon>Rhizobiaceae</taxon>
        <taxon>Rhizobium/Agrobacterium group</taxon>
        <taxon>Agrobacterium</taxon>
    </lineage>
</organism>
<dbReference type="AlphaFoldDB" id="A0A6L6VBQ1"/>
<feature type="transmembrane region" description="Helical" evidence="1">
    <location>
        <begin position="6"/>
        <end position="26"/>
    </location>
</feature>
<dbReference type="RefSeq" id="WP_156614114.1">
    <property type="nucleotide sequence ID" value="NZ_WPHR01000003.1"/>
</dbReference>
<feature type="transmembrane region" description="Helical" evidence="1">
    <location>
        <begin position="58"/>
        <end position="76"/>
    </location>
</feature>
<keyword evidence="1" id="KW-0472">Membrane</keyword>
<comment type="caution">
    <text evidence="2">The sequence shown here is derived from an EMBL/GenBank/DDBJ whole genome shotgun (WGS) entry which is preliminary data.</text>
</comment>
<dbReference type="InterPro" id="IPR009935">
    <property type="entry name" value="DUF1467"/>
</dbReference>
<protein>
    <submittedName>
        <fullName evidence="2">DUF1467 family protein</fullName>
    </submittedName>
</protein>
<name>A0A6L6VBQ1_AGRVI</name>
<dbReference type="Proteomes" id="UP000477951">
    <property type="component" value="Unassembled WGS sequence"/>
</dbReference>